<evidence type="ECO:0008006" key="4">
    <source>
        <dbReference type="Google" id="ProtNLM"/>
    </source>
</evidence>
<dbReference type="EMBL" id="CP017962">
    <property type="protein sequence ID" value="APC47213.1"/>
    <property type="molecule type" value="Genomic_DNA"/>
</dbReference>
<dbReference type="AlphaFoldDB" id="A0AAC9NJR0"/>
<reference evidence="2 3" key="1">
    <citation type="submission" date="2016-11" db="EMBL/GenBank/DDBJ databases">
        <title>Complete genome sequencing of Virgibacillus halodenitrificans PDB-F2.</title>
        <authorList>
            <person name="Sun Z."/>
            <person name="Zhou Y."/>
            <person name="Li H."/>
        </authorList>
    </citation>
    <scope>NUCLEOTIDE SEQUENCE [LARGE SCALE GENOMIC DNA]</scope>
    <source>
        <strain evidence="2 3">PDB-F2</strain>
    </source>
</reference>
<dbReference type="PANTHER" id="PTHR34351:SF2">
    <property type="entry name" value="DUF58 DOMAIN-CONTAINING PROTEIN"/>
    <property type="match status" value="1"/>
</dbReference>
<sequence>MKWKIENTGESTNTVEILFTLMIAIMIGGMIWDNPLTFILAGFIGIYIMLLWQYSKRIGQGLELTNQKHTIRLFEGEEAELEIKFTNHFFIPYFNSQLTFASDENIRNNKNLFRKQLGKNQYKYSFSLGGKKEKKFIFSFHTVQRGIARLENIQVRFPHIFDFRLIYLKYCERYQTEIIVYPKLETVGGLKEISSSILGEQQSRFSPFEDMVLTRGTRDYISSDPFNKIHWKATARKQELQTKELEPVKNFSWSIIINIAKISPLGNLYNNEQLERFLSQAAYISRYLIQQGFPVEIYINSAVLNHRPYHLPLGEGREHLKSILEFLARFEDNGPLLTMNRIYRILDSQTSGSRLLILIGEAEEYTNYFYEKWAKGQKQVFHVNNGKAGAHIGPLQKGGEKYDKAK</sequence>
<dbReference type="PANTHER" id="PTHR34351">
    <property type="entry name" value="SLR1927 PROTEIN-RELATED"/>
    <property type="match status" value="1"/>
</dbReference>
<accession>A0AAC9NJR0</accession>
<evidence type="ECO:0000313" key="3">
    <source>
        <dbReference type="Proteomes" id="UP000182945"/>
    </source>
</evidence>
<proteinExistence type="predicted"/>
<dbReference type="Proteomes" id="UP000182945">
    <property type="component" value="Chromosome"/>
</dbReference>
<dbReference type="GeneID" id="71513354"/>
<feature type="transmembrane region" description="Helical" evidence="1">
    <location>
        <begin position="12"/>
        <end position="32"/>
    </location>
</feature>
<dbReference type="RefSeq" id="WP_071648246.1">
    <property type="nucleotide sequence ID" value="NZ_CP017962.1"/>
</dbReference>
<organism evidence="2 3">
    <name type="scientific">Virgibacillus halodenitrificans</name>
    <name type="common">Bacillus halodenitrificans</name>
    <dbReference type="NCBI Taxonomy" id="1482"/>
    <lineage>
        <taxon>Bacteria</taxon>
        <taxon>Bacillati</taxon>
        <taxon>Bacillota</taxon>
        <taxon>Bacilli</taxon>
        <taxon>Bacillales</taxon>
        <taxon>Bacillaceae</taxon>
        <taxon>Virgibacillus</taxon>
    </lineage>
</organism>
<evidence type="ECO:0000313" key="2">
    <source>
        <dbReference type="EMBL" id="APC47213.1"/>
    </source>
</evidence>
<name>A0AAC9NJR0_VIRHA</name>
<keyword evidence="1" id="KW-1133">Transmembrane helix</keyword>
<protein>
    <recommendedName>
        <fullName evidence="4">DUF58 domain-containing protein</fullName>
    </recommendedName>
</protein>
<evidence type="ECO:0000256" key="1">
    <source>
        <dbReference type="SAM" id="Phobius"/>
    </source>
</evidence>
<keyword evidence="1" id="KW-0472">Membrane</keyword>
<gene>
    <name evidence="2" type="ORF">BME96_03015</name>
</gene>
<keyword evidence="1" id="KW-0812">Transmembrane</keyword>
<feature type="transmembrane region" description="Helical" evidence="1">
    <location>
        <begin position="38"/>
        <end position="54"/>
    </location>
</feature>
<dbReference type="KEGG" id="vhl:BME96_03015"/>